<evidence type="ECO:0000256" key="4">
    <source>
        <dbReference type="ARBA" id="ARBA00022491"/>
    </source>
</evidence>
<comment type="cofactor">
    <cofactor evidence="9">
        <name>Zn(2+)</name>
        <dbReference type="ChEBI" id="CHEBI:29105"/>
    </cofactor>
    <text evidence="9">Binds 1 zinc ion per subunit.</text>
</comment>
<dbReference type="Gene3D" id="3.30.1490.190">
    <property type="match status" value="1"/>
</dbReference>
<feature type="binding site" evidence="9">
    <location>
        <position position="132"/>
    </location>
    <ligand>
        <name>Zn(2+)</name>
        <dbReference type="ChEBI" id="CHEBI:29105"/>
    </ligand>
</feature>
<dbReference type="EMBL" id="BJYL01000036">
    <property type="protein sequence ID" value="GEN84371.1"/>
    <property type="molecule type" value="Genomic_DNA"/>
</dbReference>
<protein>
    <submittedName>
        <fullName evidence="11">Transcriptional repressor</fullName>
    </submittedName>
</protein>
<evidence type="ECO:0000256" key="6">
    <source>
        <dbReference type="ARBA" id="ARBA00023015"/>
    </source>
</evidence>
<keyword evidence="4" id="KW-0678">Repressor</keyword>
<evidence type="ECO:0000256" key="9">
    <source>
        <dbReference type="PIRSR" id="PIRSR602481-1"/>
    </source>
</evidence>
<dbReference type="InterPro" id="IPR036388">
    <property type="entry name" value="WH-like_DNA-bd_sf"/>
</dbReference>
<keyword evidence="3" id="KW-0963">Cytoplasm</keyword>
<accession>A0A511ZAA7</accession>
<sequence length="138" mass="16243">MTLDEAWRILQGRQFKRTKNRETILEFFSENDRYLTAMEVRNFMIEDNPGISFDTIYRNLTTFSELGILEETELNGERHFRMQCDHGVHHHHFICTACGKTRNIPHCPMESVSVNLQGYEVEGHKFEIYGKCPVCVEQ</sequence>
<organism evidence="11 12">
    <name type="scientific">Sporosarcina luteola</name>
    <dbReference type="NCBI Taxonomy" id="582850"/>
    <lineage>
        <taxon>Bacteria</taxon>
        <taxon>Bacillati</taxon>
        <taxon>Bacillota</taxon>
        <taxon>Bacilli</taxon>
        <taxon>Bacillales</taxon>
        <taxon>Caryophanaceae</taxon>
        <taxon>Sporosarcina</taxon>
    </lineage>
</organism>
<evidence type="ECO:0000313" key="12">
    <source>
        <dbReference type="Proteomes" id="UP000321901"/>
    </source>
</evidence>
<dbReference type="Gene3D" id="1.10.10.10">
    <property type="entry name" value="Winged helix-like DNA-binding domain superfamily/Winged helix DNA-binding domain"/>
    <property type="match status" value="1"/>
</dbReference>
<keyword evidence="7" id="KW-0238">DNA-binding</keyword>
<dbReference type="GO" id="GO:1900376">
    <property type="term" value="P:regulation of secondary metabolite biosynthetic process"/>
    <property type="evidence" value="ECO:0007669"/>
    <property type="project" value="TreeGrafter"/>
</dbReference>
<name>A0A511ZAA7_9BACL</name>
<comment type="caution">
    <text evidence="11">The sequence shown here is derived from an EMBL/GenBank/DDBJ whole genome shotgun (WGS) entry which is preliminary data.</text>
</comment>
<evidence type="ECO:0000256" key="1">
    <source>
        <dbReference type="ARBA" id="ARBA00004496"/>
    </source>
</evidence>
<evidence type="ECO:0000256" key="5">
    <source>
        <dbReference type="ARBA" id="ARBA00022833"/>
    </source>
</evidence>
<dbReference type="AlphaFoldDB" id="A0A511ZAA7"/>
<keyword evidence="8" id="KW-0804">Transcription</keyword>
<feature type="binding site" evidence="9">
    <location>
        <position position="135"/>
    </location>
    <ligand>
        <name>Zn(2+)</name>
        <dbReference type="ChEBI" id="CHEBI:29105"/>
    </ligand>
</feature>
<feature type="binding site" evidence="10">
    <location>
        <position position="110"/>
    </location>
    <ligand>
        <name>Fe cation</name>
        <dbReference type="ChEBI" id="CHEBI:24875"/>
    </ligand>
</feature>
<comment type="similarity">
    <text evidence="2">Belongs to the Fur family.</text>
</comment>
<keyword evidence="10" id="KW-0408">Iron</keyword>
<dbReference type="PANTHER" id="PTHR33202">
    <property type="entry name" value="ZINC UPTAKE REGULATION PROTEIN"/>
    <property type="match status" value="1"/>
</dbReference>
<comment type="cofactor">
    <cofactor evidence="10">
        <name>Mn(2+)</name>
        <dbReference type="ChEBI" id="CHEBI:29035"/>
    </cofactor>
    <cofactor evidence="10">
        <name>Fe(2+)</name>
        <dbReference type="ChEBI" id="CHEBI:29033"/>
    </cofactor>
    <text evidence="10">Binds 1 Mn(2+) or Fe(2+) ion per subunit.</text>
</comment>
<keyword evidence="5 9" id="KW-0862">Zinc</keyword>
<dbReference type="CDD" id="cd07153">
    <property type="entry name" value="Fur_like"/>
    <property type="match status" value="1"/>
</dbReference>
<keyword evidence="6" id="KW-0805">Transcription regulation</keyword>
<dbReference type="InterPro" id="IPR043135">
    <property type="entry name" value="Fur_C"/>
</dbReference>
<dbReference type="Pfam" id="PF01475">
    <property type="entry name" value="FUR"/>
    <property type="match status" value="1"/>
</dbReference>
<dbReference type="GO" id="GO:0005737">
    <property type="term" value="C:cytoplasm"/>
    <property type="evidence" value="ECO:0007669"/>
    <property type="project" value="UniProtKB-SubCell"/>
</dbReference>
<evidence type="ECO:0000256" key="10">
    <source>
        <dbReference type="PIRSR" id="PIRSR602481-2"/>
    </source>
</evidence>
<dbReference type="PANTHER" id="PTHR33202:SF1">
    <property type="entry name" value="FERRIC UPTAKE REGULATION PROTEIN"/>
    <property type="match status" value="1"/>
</dbReference>
<evidence type="ECO:0000256" key="3">
    <source>
        <dbReference type="ARBA" id="ARBA00022490"/>
    </source>
</evidence>
<dbReference type="RefSeq" id="WP_147059163.1">
    <property type="nucleotide sequence ID" value="NZ_BJYL01000036.1"/>
</dbReference>
<dbReference type="GO" id="GO:0008270">
    <property type="term" value="F:zinc ion binding"/>
    <property type="evidence" value="ECO:0007669"/>
    <property type="project" value="TreeGrafter"/>
</dbReference>
<reference evidence="11 12" key="1">
    <citation type="submission" date="2019-07" db="EMBL/GenBank/DDBJ databases">
        <title>Whole genome shotgun sequence of Sporosarcina luteola NBRC 105378.</title>
        <authorList>
            <person name="Hosoyama A."/>
            <person name="Uohara A."/>
            <person name="Ohji S."/>
            <person name="Ichikawa N."/>
        </authorList>
    </citation>
    <scope>NUCLEOTIDE SEQUENCE [LARGE SCALE GENOMIC DNA]</scope>
    <source>
        <strain evidence="11 12">NBRC 105378</strain>
    </source>
</reference>
<evidence type="ECO:0000313" key="11">
    <source>
        <dbReference type="EMBL" id="GEN84371.1"/>
    </source>
</evidence>
<dbReference type="GO" id="GO:0003700">
    <property type="term" value="F:DNA-binding transcription factor activity"/>
    <property type="evidence" value="ECO:0007669"/>
    <property type="project" value="InterPro"/>
</dbReference>
<dbReference type="InterPro" id="IPR036390">
    <property type="entry name" value="WH_DNA-bd_sf"/>
</dbReference>
<evidence type="ECO:0000256" key="7">
    <source>
        <dbReference type="ARBA" id="ARBA00023125"/>
    </source>
</evidence>
<feature type="binding site" evidence="10">
    <location>
        <position position="89"/>
    </location>
    <ligand>
        <name>Fe cation</name>
        <dbReference type="ChEBI" id="CHEBI:24875"/>
    </ligand>
</feature>
<feature type="binding site" evidence="9">
    <location>
        <position position="95"/>
    </location>
    <ligand>
        <name>Zn(2+)</name>
        <dbReference type="ChEBI" id="CHEBI:29105"/>
    </ligand>
</feature>
<keyword evidence="9" id="KW-0479">Metal-binding</keyword>
<dbReference type="GO" id="GO:0000976">
    <property type="term" value="F:transcription cis-regulatory region binding"/>
    <property type="evidence" value="ECO:0007669"/>
    <property type="project" value="TreeGrafter"/>
</dbReference>
<dbReference type="SUPFAM" id="SSF46785">
    <property type="entry name" value="Winged helix' DNA-binding domain"/>
    <property type="match status" value="1"/>
</dbReference>
<evidence type="ECO:0000256" key="2">
    <source>
        <dbReference type="ARBA" id="ARBA00007957"/>
    </source>
</evidence>
<evidence type="ECO:0000256" key="8">
    <source>
        <dbReference type="ARBA" id="ARBA00023163"/>
    </source>
</evidence>
<feature type="binding site" evidence="10">
    <location>
        <position position="124"/>
    </location>
    <ligand>
        <name>Fe cation</name>
        <dbReference type="ChEBI" id="CHEBI:24875"/>
    </ligand>
</feature>
<dbReference type="OrthoDB" id="8659436at2"/>
<proteinExistence type="inferred from homology"/>
<dbReference type="Proteomes" id="UP000321901">
    <property type="component" value="Unassembled WGS sequence"/>
</dbReference>
<dbReference type="InterPro" id="IPR002481">
    <property type="entry name" value="FUR"/>
</dbReference>
<feature type="binding site" evidence="9">
    <location>
        <position position="98"/>
    </location>
    <ligand>
        <name>Zn(2+)</name>
        <dbReference type="ChEBI" id="CHEBI:29105"/>
    </ligand>
</feature>
<comment type="subcellular location">
    <subcellularLocation>
        <location evidence="1">Cytoplasm</location>
    </subcellularLocation>
</comment>
<dbReference type="GO" id="GO:0045892">
    <property type="term" value="P:negative regulation of DNA-templated transcription"/>
    <property type="evidence" value="ECO:0007669"/>
    <property type="project" value="TreeGrafter"/>
</dbReference>
<gene>
    <name evidence="11" type="ORF">SLU01_26830</name>
</gene>
<keyword evidence="12" id="KW-1185">Reference proteome</keyword>